<dbReference type="Proteomes" id="UP001194468">
    <property type="component" value="Unassembled WGS sequence"/>
</dbReference>
<keyword evidence="3" id="KW-1185">Reference proteome</keyword>
<protein>
    <submittedName>
        <fullName evidence="2">Uncharacterized protein</fullName>
    </submittedName>
</protein>
<feature type="region of interest" description="Disordered" evidence="1">
    <location>
        <begin position="46"/>
        <end position="65"/>
    </location>
</feature>
<gene>
    <name evidence="2" type="ORF">L210DRAFT_3547038</name>
</gene>
<comment type="caution">
    <text evidence="2">The sequence shown here is derived from an EMBL/GenBank/DDBJ whole genome shotgun (WGS) entry which is preliminary data.</text>
</comment>
<reference evidence="2" key="2">
    <citation type="journal article" date="2020" name="Nat. Commun.">
        <title>Large-scale genome sequencing of mycorrhizal fungi provides insights into the early evolution of symbiotic traits.</title>
        <authorList>
            <person name="Miyauchi S."/>
            <person name="Kiss E."/>
            <person name="Kuo A."/>
            <person name="Drula E."/>
            <person name="Kohler A."/>
            <person name="Sanchez-Garcia M."/>
            <person name="Morin E."/>
            <person name="Andreopoulos B."/>
            <person name="Barry K.W."/>
            <person name="Bonito G."/>
            <person name="Buee M."/>
            <person name="Carver A."/>
            <person name="Chen C."/>
            <person name="Cichocki N."/>
            <person name="Clum A."/>
            <person name="Culley D."/>
            <person name="Crous P.W."/>
            <person name="Fauchery L."/>
            <person name="Girlanda M."/>
            <person name="Hayes R.D."/>
            <person name="Keri Z."/>
            <person name="LaButti K."/>
            <person name="Lipzen A."/>
            <person name="Lombard V."/>
            <person name="Magnuson J."/>
            <person name="Maillard F."/>
            <person name="Murat C."/>
            <person name="Nolan M."/>
            <person name="Ohm R.A."/>
            <person name="Pangilinan J."/>
            <person name="Pereira M.F."/>
            <person name="Perotto S."/>
            <person name="Peter M."/>
            <person name="Pfister S."/>
            <person name="Riley R."/>
            <person name="Sitrit Y."/>
            <person name="Stielow J.B."/>
            <person name="Szollosi G."/>
            <person name="Zifcakova L."/>
            <person name="Stursova M."/>
            <person name="Spatafora J.W."/>
            <person name="Tedersoo L."/>
            <person name="Vaario L.M."/>
            <person name="Yamada A."/>
            <person name="Yan M."/>
            <person name="Wang P."/>
            <person name="Xu J."/>
            <person name="Bruns T."/>
            <person name="Baldrian P."/>
            <person name="Vilgalys R."/>
            <person name="Dunand C."/>
            <person name="Henrissat B."/>
            <person name="Grigoriev I.V."/>
            <person name="Hibbett D."/>
            <person name="Nagy L.G."/>
            <person name="Martin F.M."/>
        </authorList>
    </citation>
    <scope>NUCLEOTIDE SEQUENCE</scope>
    <source>
        <strain evidence="2">BED1</strain>
    </source>
</reference>
<sequence length="80" mass="8368">MHHGVKPAETRRRPRAMSVARISTLELTSVRVITISFFSSVGVEHDGESECGGRSPGAGTSSLPFSCPAHSQCGSEALGV</sequence>
<dbReference type="EMBL" id="WHUW01000019">
    <property type="protein sequence ID" value="KAF8437159.1"/>
    <property type="molecule type" value="Genomic_DNA"/>
</dbReference>
<accession>A0AAD4GDN7</accession>
<organism evidence="2 3">
    <name type="scientific">Boletus edulis BED1</name>
    <dbReference type="NCBI Taxonomy" id="1328754"/>
    <lineage>
        <taxon>Eukaryota</taxon>
        <taxon>Fungi</taxon>
        <taxon>Dikarya</taxon>
        <taxon>Basidiomycota</taxon>
        <taxon>Agaricomycotina</taxon>
        <taxon>Agaricomycetes</taxon>
        <taxon>Agaricomycetidae</taxon>
        <taxon>Boletales</taxon>
        <taxon>Boletineae</taxon>
        <taxon>Boletaceae</taxon>
        <taxon>Boletoideae</taxon>
        <taxon>Boletus</taxon>
    </lineage>
</organism>
<dbReference type="AlphaFoldDB" id="A0AAD4GDN7"/>
<evidence type="ECO:0000313" key="2">
    <source>
        <dbReference type="EMBL" id="KAF8437159.1"/>
    </source>
</evidence>
<evidence type="ECO:0000313" key="3">
    <source>
        <dbReference type="Proteomes" id="UP001194468"/>
    </source>
</evidence>
<reference evidence="2" key="1">
    <citation type="submission" date="2019-10" db="EMBL/GenBank/DDBJ databases">
        <authorList>
            <consortium name="DOE Joint Genome Institute"/>
            <person name="Kuo A."/>
            <person name="Miyauchi S."/>
            <person name="Kiss E."/>
            <person name="Drula E."/>
            <person name="Kohler A."/>
            <person name="Sanchez-Garcia M."/>
            <person name="Andreopoulos B."/>
            <person name="Barry K.W."/>
            <person name="Bonito G."/>
            <person name="Buee M."/>
            <person name="Carver A."/>
            <person name="Chen C."/>
            <person name="Cichocki N."/>
            <person name="Clum A."/>
            <person name="Culley D."/>
            <person name="Crous P.W."/>
            <person name="Fauchery L."/>
            <person name="Girlanda M."/>
            <person name="Hayes R."/>
            <person name="Keri Z."/>
            <person name="LaButti K."/>
            <person name="Lipzen A."/>
            <person name="Lombard V."/>
            <person name="Magnuson J."/>
            <person name="Maillard F."/>
            <person name="Morin E."/>
            <person name="Murat C."/>
            <person name="Nolan M."/>
            <person name="Ohm R."/>
            <person name="Pangilinan J."/>
            <person name="Pereira M."/>
            <person name="Perotto S."/>
            <person name="Peter M."/>
            <person name="Riley R."/>
            <person name="Sitrit Y."/>
            <person name="Stielow B."/>
            <person name="Szollosi G."/>
            <person name="Zifcakova L."/>
            <person name="Stursova M."/>
            <person name="Spatafora J.W."/>
            <person name="Tedersoo L."/>
            <person name="Vaario L.-M."/>
            <person name="Yamada A."/>
            <person name="Yan M."/>
            <person name="Wang P."/>
            <person name="Xu J."/>
            <person name="Bruns T."/>
            <person name="Baldrian P."/>
            <person name="Vilgalys R."/>
            <person name="Henrissat B."/>
            <person name="Grigoriev I.V."/>
            <person name="Hibbett D."/>
            <person name="Nagy L.G."/>
            <person name="Martin F.M."/>
        </authorList>
    </citation>
    <scope>NUCLEOTIDE SEQUENCE</scope>
    <source>
        <strain evidence="2">BED1</strain>
    </source>
</reference>
<evidence type="ECO:0000256" key="1">
    <source>
        <dbReference type="SAM" id="MobiDB-lite"/>
    </source>
</evidence>
<name>A0AAD4GDN7_BOLED</name>
<proteinExistence type="predicted"/>